<dbReference type="Pfam" id="PF00534">
    <property type="entry name" value="Glycos_transf_1"/>
    <property type="match status" value="1"/>
</dbReference>
<comment type="caution">
    <text evidence="4">The sequence shown here is derived from an EMBL/GenBank/DDBJ whole genome shotgun (WGS) entry which is preliminary data.</text>
</comment>
<evidence type="ECO:0000313" key="5">
    <source>
        <dbReference type="Proteomes" id="UP000034803"/>
    </source>
</evidence>
<dbReference type="InterPro" id="IPR028098">
    <property type="entry name" value="Glyco_trans_4-like_N"/>
</dbReference>
<evidence type="ECO:0000259" key="2">
    <source>
        <dbReference type="Pfam" id="PF00534"/>
    </source>
</evidence>
<dbReference type="Pfam" id="PF13439">
    <property type="entry name" value="Glyco_transf_4"/>
    <property type="match status" value="1"/>
</dbReference>
<evidence type="ECO:0000259" key="3">
    <source>
        <dbReference type="Pfam" id="PF13439"/>
    </source>
</evidence>
<gene>
    <name evidence="4" type="ORF">UR21_C0007G0005</name>
</gene>
<feature type="domain" description="Glycosyl transferase family 1" evidence="2">
    <location>
        <begin position="203"/>
        <end position="350"/>
    </location>
</feature>
<dbReference type="GO" id="GO:0016757">
    <property type="term" value="F:glycosyltransferase activity"/>
    <property type="evidence" value="ECO:0007669"/>
    <property type="project" value="InterPro"/>
</dbReference>
<dbReference type="EMBL" id="LBOI01000007">
    <property type="protein sequence ID" value="KKP31588.1"/>
    <property type="molecule type" value="Genomic_DNA"/>
</dbReference>
<dbReference type="AlphaFoldDB" id="A0A0F9YK01"/>
<dbReference type="Proteomes" id="UP000034803">
    <property type="component" value="Unassembled WGS sequence"/>
</dbReference>
<dbReference type="PANTHER" id="PTHR46401">
    <property type="entry name" value="GLYCOSYLTRANSFERASE WBBK-RELATED"/>
    <property type="match status" value="1"/>
</dbReference>
<sequence>MKIALVHDYINEFGGAERVLKTLTEIYPNAPIYTAFRVKGSTADIELRQLKEIGDRKIIESFLAPLLKIGKLYSPLRFLIPVIWGSFDLSDYDLVIVSCSWYVTRGFKVGPNTKVVVYCHTPPRWLYGYETSVGFTKYWPVKIYSAIVGHFIRMYDFKTAQSIDNWIANSKNVADRILKFYRKKATVIYPPIVIPKIIEDIPNKKKDYYLIASRLVGAKGIEEAVSIFERIGKNLKIVGESRGFSNVSSKIKSNNFKNIKILGRVTDEELNKLYAEAKAFIALARDEDFGMTVVEAQSFGTPVIAFNGGGFKESVIDGKTGILIDEVSENSIRKAVEKIEKTKWNKLEIIGNSKKFSKENFIKEIKKYINNLS</sequence>
<dbReference type="InterPro" id="IPR001296">
    <property type="entry name" value="Glyco_trans_1"/>
</dbReference>
<feature type="domain" description="Glycosyltransferase subfamily 4-like N-terminal" evidence="3">
    <location>
        <begin position="14"/>
        <end position="192"/>
    </location>
</feature>
<name>A0A0F9YK01_9BACT</name>
<reference evidence="4 5" key="1">
    <citation type="journal article" date="2015" name="Nature">
        <title>rRNA introns, odd ribosomes, and small enigmatic genomes across a large radiation of phyla.</title>
        <authorList>
            <person name="Brown C.T."/>
            <person name="Hug L.A."/>
            <person name="Thomas B.C."/>
            <person name="Sharon I."/>
            <person name="Castelle C.J."/>
            <person name="Singh A."/>
            <person name="Wilkins M.J."/>
            <person name="Williams K.H."/>
            <person name="Banfield J.F."/>
        </authorList>
    </citation>
    <scope>NUCLEOTIDE SEQUENCE [LARGE SCALE GENOMIC DNA]</scope>
</reference>
<evidence type="ECO:0000313" key="4">
    <source>
        <dbReference type="EMBL" id="KKP31588.1"/>
    </source>
</evidence>
<keyword evidence="1 4" id="KW-0808">Transferase</keyword>
<accession>A0A0F9YK01</accession>
<dbReference type="SUPFAM" id="SSF53756">
    <property type="entry name" value="UDP-Glycosyltransferase/glycogen phosphorylase"/>
    <property type="match status" value="1"/>
</dbReference>
<protein>
    <submittedName>
        <fullName evidence="4">Glycosyl transferase group 1</fullName>
    </submittedName>
</protein>
<dbReference type="PANTHER" id="PTHR46401:SF2">
    <property type="entry name" value="GLYCOSYLTRANSFERASE WBBK-RELATED"/>
    <property type="match status" value="1"/>
</dbReference>
<organism evidence="4 5">
    <name type="scientific">Candidatus Woesebacteria bacterium GW2011_GWC2_31_9</name>
    <dbReference type="NCBI Taxonomy" id="1618586"/>
    <lineage>
        <taxon>Bacteria</taxon>
        <taxon>Candidatus Woeseibacteriota</taxon>
    </lineage>
</organism>
<evidence type="ECO:0000256" key="1">
    <source>
        <dbReference type="ARBA" id="ARBA00022679"/>
    </source>
</evidence>
<proteinExistence type="predicted"/>
<dbReference type="Gene3D" id="3.40.50.2000">
    <property type="entry name" value="Glycogen Phosphorylase B"/>
    <property type="match status" value="2"/>
</dbReference>